<evidence type="ECO:0000256" key="1">
    <source>
        <dbReference type="ARBA" id="ARBA00023098"/>
    </source>
</evidence>
<dbReference type="KEGG" id="cgy:CGLY_06340"/>
<keyword evidence="5" id="KW-1185">Reference proteome</keyword>
<feature type="domain" description="PNPLA" evidence="2">
    <location>
        <begin position="17"/>
        <end position="181"/>
    </location>
</feature>
<dbReference type="Gene3D" id="3.40.1090.10">
    <property type="entry name" value="Cytosolic phospholipase A2 catalytic domain"/>
    <property type="match status" value="2"/>
</dbReference>
<keyword evidence="1" id="KW-0443">Lipid metabolism</keyword>
<dbReference type="Pfam" id="PF19890">
    <property type="entry name" value="DUF6363"/>
    <property type="match status" value="1"/>
</dbReference>
<dbReference type="SUPFAM" id="SSF52151">
    <property type="entry name" value="FabD/lysophospholipase-like"/>
    <property type="match status" value="1"/>
</dbReference>
<dbReference type="AlphaFoldDB" id="X5EAP9"/>
<dbReference type="eggNOG" id="COG4667">
    <property type="taxonomic scope" value="Bacteria"/>
</dbReference>
<dbReference type="InterPro" id="IPR002641">
    <property type="entry name" value="PNPLA_dom"/>
</dbReference>
<gene>
    <name evidence="4" type="ORF">CGLY_06340</name>
</gene>
<evidence type="ECO:0000259" key="3">
    <source>
        <dbReference type="Pfam" id="PF19890"/>
    </source>
</evidence>
<dbReference type="InterPro" id="IPR037483">
    <property type="entry name" value="YjjU-like"/>
</dbReference>
<evidence type="ECO:0000313" key="5">
    <source>
        <dbReference type="Proteomes" id="UP000023703"/>
    </source>
</evidence>
<proteinExistence type="predicted"/>
<dbReference type="EMBL" id="CP006842">
    <property type="protein sequence ID" value="AHW63716.1"/>
    <property type="molecule type" value="Genomic_DNA"/>
</dbReference>
<protein>
    <submittedName>
        <fullName evidence="4">Putative phospholipase</fullName>
    </submittedName>
</protein>
<dbReference type="HOGENOM" id="CLU_048271_1_1_11"/>
<dbReference type="STRING" id="1404245.CGLY_06340"/>
<dbReference type="InterPro" id="IPR016035">
    <property type="entry name" value="Acyl_Trfase/lysoPLipase"/>
</dbReference>
<dbReference type="Proteomes" id="UP000023703">
    <property type="component" value="Chromosome"/>
</dbReference>
<dbReference type="CDD" id="cd07208">
    <property type="entry name" value="Pat_hypo_Ecoli_yjju_like"/>
    <property type="match status" value="1"/>
</dbReference>
<evidence type="ECO:0000259" key="2">
    <source>
        <dbReference type="Pfam" id="PF01734"/>
    </source>
</evidence>
<name>X5EAP9_9CORY</name>
<reference evidence="4 5" key="1">
    <citation type="journal article" date="2015" name="Int. J. Syst. Evol. Microbiol.">
        <title>Revisiting Corynebacterium glyciniphilum (ex Kubota et al., 1972) sp. nov., nom. rev., isolated from putrefied banana.</title>
        <authorList>
            <person name="Al-Dilaimi A."/>
            <person name="Bednarz H."/>
            <person name="Lomker A."/>
            <person name="Niehaus K."/>
            <person name="Kalinowski J."/>
            <person name="Ruckert C."/>
        </authorList>
    </citation>
    <scope>NUCLEOTIDE SEQUENCE [LARGE SCALE GENOMIC DNA]</scope>
    <source>
        <strain evidence="4">AJ 3170</strain>
    </source>
</reference>
<sequence>MVTPSEPAPVQAPDVALLFEGGGMRNSYTAACVSELIERRVRFGWVGGISAGASHTVNFLSHDAERARQSFVEFGAAPGTGGISSFLRGDGYFNAEFIYETSGLPGNEFPFDWDEFAADPTPFRIGAMHARTGETVYWGRDDIPDLQSLMKRVRASSTMPVLMKTPVVDGEPYVDGALGSSGGVLLEAAENDGFEKFLVICTRPRDYVKPDVKYPGAVRRVLRDTPAVAEAVITRPARYNATKRRLLELEAQGRALLFFPDHMRIANTERKIDKLRASYEDGAAQTSADWSRWMEFLTA</sequence>
<dbReference type="GO" id="GO:0006629">
    <property type="term" value="P:lipid metabolic process"/>
    <property type="evidence" value="ECO:0007669"/>
    <property type="project" value="UniProtKB-KW"/>
</dbReference>
<accession>X5EAP9</accession>
<dbReference type="Pfam" id="PF01734">
    <property type="entry name" value="Patatin"/>
    <property type="match status" value="1"/>
</dbReference>
<evidence type="ECO:0000313" key="4">
    <source>
        <dbReference type="EMBL" id="AHW63716.1"/>
    </source>
</evidence>
<organism evidence="4 5">
    <name type="scientific">Corynebacterium glyciniphilum AJ 3170</name>
    <dbReference type="NCBI Taxonomy" id="1404245"/>
    <lineage>
        <taxon>Bacteria</taxon>
        <taxon>Bacillati</taxon>
        <taxon>Actinomycetota</taxon>
        <taxon>Actinomycetes</taxon>
        <taxon>Mycobacteriales</taxon>
        <taxon>Corynebacteriaceae</taxon>
        <taxon>Corynebacterium</taxon>
    </lineage>
</organism>
<dbReference type="InterPro" id="IPR045943">
    <property type="entry name" value="DUF6363"/>
</dbReference>
<feature type="domain" description="DUF6363" evidence="3">
    <location>
        <begin position="226"/>
        <end position="297"/>
    </location>
</feature>